<accession>A0A840EIH8</accession>
<dbReference type="Pfam" id="PF00085">
    <property type="entry name" value="Thioredoxin"/>
    <property type="match status" value="1"/>
</dbReference>
<dbReference type="Gene3D" id="3.40.30.10">
    <property type="entry name" value="Glutaredoxin"/>
    <property type="match status" value="1"/>
</dbReference>
<name>A0A840EIH8_9FLAO</name>
<dbReference type="RefSeq" id="WP_183475975.1">
    <property type="nucleotide sequence ID" value="NZ_JACIFO010000002.1"/>
</dbReference>
<dbReference type="GO" id="GO:0015035">
    <property type="term" value="F:protein-disulfide reductase activity"/>
    <property type="evidence" value="ECO:0007669"/>
    <property type="project" value="TreeGrafter"/>
</dbReference>
<dbReference type="PANTHER" id="PTHR45663">
    <property type="entry name" value="GEO12009P1"/>
    <property type="match status" value="1"/>
</dbReference>
<dbReference type="GO" id="GO:0045454">
    <property type="term" value="P:cell redox homeostasis"/>
    <property type="evidence" value="ECO:0007669"/>
    <property type="project" value="TreeGrafter"/>
</dbReference>
<organism evidence="2 3">
    <name type="scientific">Mesonia hippocampi</name>
    <dbReference type="NCBI Taxonomy" id="1628250"/>
    <lineage>
        <taxon>Bacteria</taxon>
        <taxon>Pseudomonadati</taxon>
        <taxon>Bacteroidota</taxon>
        <taxon>Flavobacteriia</taxon>
        <taxon>Flavobacteriales</taxon>
        <taxon>Flavobacteriaceae</taxon>
        <taxon>Mesonia</taxon>
    </lineage>
</organism>
<comment type="caution">
    <text evidence="2">The sequence shown here is derived from an EMBL/GenBank/DDBJ whole genome shotgun (WGS) entry which is preliminary data.</text>
</comment>
<sequence length="98" mass="11003">MTKFGDLIKGEKTVLFTFYTTASEEATNMHAILKKVAGSLEGGVKIIRINAQENIELAKALRIQSVPTLLIYKNGEMVWRQSGKQQSKTLVKMLNDFK</sequence>
<dbReference type="PANTHER" id="PTHR45663:SF11">
    <property type="entry name" value="GEO12009P1"/>
    <property type="match status" value="1"/>
</dbReference>
<dbReference type="GO" id="GO:0005829">
    <property type="term" value="C:cytosol"/>
    <property type="evidence" value="ECO:0007669"/>
    <property type="project" value="TreeGrafter"/>
</dbReference>
<feature type="domain" description="Thioredoxin" evidence="1">
    <location>
        <begin position="4"/>
        <end position="95"/>
    </location>
</feature>
<dbReference type="EMBL" id="JACIFO010000002">
    <property type="protein sequence ID" value="MBB4118199.1"/>
    <property type="molecule type" value="Genomic_DNA"/>
</dbReference>
<evidence type="ECO:0000259" key="1">
    <source>
        <dbReference type="Pfam" id="PF00085"/>
    </source>
</evidence>
<dbReference type="InterPro" id="IPR013766">
    <property type="entry name" value="Thioredoxin_domain"/>
</dbReference>
<dbReference type="SUPFAM" id="SSF52833">
    <property type="entry name" value="Thioredoxin-like"/>
    <property type="match status" value="1"/>
</dbReference>
<dbReference type="AlphaFoldDB" id="A0A840EIH8"/>
<gene>
    <name evidence="2" type="ORF">GGR32_000473</name>
</gene>
<dbReference type="InterPro" id="IPR036249">
    <property type="entry name" value="Thioredoxin-like_sf"/>
</dbReference>
<keyword evidence="3" id="KW-1185">Reference proteome</keyword>
<reference evidence="2 3" key="1">
    <citation type="submission" date="2020-08" db="EMBL/GenBank/DDBJ databases">
        <title>Genomic Encyclopedia of Type Strains, Phase IV (KMG-IV): sequencing the most valuable type-strain genomes for metagenomic binning, comparative biology and taxonomic classification.</title>
        <authorList>
            <person name="Goeker M."/>
        </authorList>
    </citation>
    <scope>NUCLEOTIDE SEQUENCE [LARGE SCALE GENOMIC DNA]</scope>
    <source>
        <strain evidence="2 3">DSM 29568</strain>
    </source>
</reference>
<proteinExistence type="predicted"/>
<dbReference type="CDD" id="cd02947">
    <property type="entry name" value="TRX_family"/>
    <property type="match status" value="1"/>
</dbReference>
<protein>
    <submittedName>
        <fullName evidence="2">Thioredoxin 1</fullName>
    </submittedName>
</protein>
<evidence type="ECO:0000313" key="2">
    <source>
        <dbReference type="EMBL" id="MBB4118199.1"/>
    </source>
</evidence>
<evidence type="ECO:0000313" key="3">
    <source>
        <dbReference type="Proteomes" id="UP000553034"/>
    </source>
</evidence>
<dbReference type="Proteomes" id="UP000553034">
    <property type="component" value="Unassembled WGS sequence"/>
</dbReference>